<organism evidence="2 3">
    <name type="scientific">Bombardia bombarda</name>
    <dbReference type="NCBI Taxonomy" id="252184"/>
    <lineage>
        <taxon>Eukaryota</taxon>
        <taxon>Fungi</taxon>
        <taxon>Dikarya</taxon>
        <taxon>Ascomycota</taxon>
        <taxon>Pezizomycotina</taxon>
        <taxon>Sordariomycetes</taxon>
        <taxon>Sordariomycetidae</taxon>
        <taxon>Sordariales</taxon>
        <taxon>Lasiosphaeriaceae</taxon>
        <taxon>Bombardia</taxon>
    </lineage>
</organism>
<feature type="region of interest" description="Disordered" evidence="1">
    <location>
        <begin position="166"/>
        <end position="192"/>
    </location>
</feature>
<feature type="compositionally biased region" description="Polar residues" evidence="1">
    <location>
        <begin position="474"/>
        <end position="484"/>
    </location>
</feature>
<feature type="region of interest" description="Disordered" evidence="1">
    <location>
        <begin position="465"/>
        <end position="549"/>
    </location>
</feature>
<reference evidence="2" key="1">
    <citation type="submission" date="2023-06" db="EMBL/GenBank/DDBJ databases">
        <title>Genome-scale phylogeny and comparative genomics of the fungal order Sordariales.</title>
        <authorList>
            <consortium name="Lawrence Berkeley National Laboratory"/>
            <person name="Hensen N."/>
            <person name="Bonometti L."/>
            <person name="Westerberg I."/>
            <person name="Brannstrom I.O."/>
            <person name="Guillou S."/>
            <person name="Cros-Aarteil S."/>
            <person name="Calhoun S."/>
            <person name="Haridas S."/>
            <person name="Kuo A."/>
            <person name="Mondo S."/>
            <person name="Pangilinan J."/>
            <person name="Riley R."/>
            <person name="LaButti K."/>
            <person name="Andreopoulos B."/>
            <person name="Lipzen A."/>
            <person name="Chen C."/>
            <person name="Yanf M."/>
            <person name="Daum C."/>
            <person name="Ng V."/>
            <person name="Clum A."/>
            <person name="Steindorff A."/>
            <person name="Ohm R."/>
            <person name="Martin F."/>
            <person name="Silar P."/>
            <person name="Natvig D."/>
            <person name="Lalanne C."/>
            <person name="Gautier V."/>
            <person name="Ament-velasquez S.L."/>
            <person name="Kruys A."/>
            <person name="Hutchinson M.I."/>
            <person name="Powell A.J."/>
            <person name="Barry K."/>
            <person name="Miller A.N."/>
            <person name="Grigoriev I.V."/>
            <person name="Debuchy R."/>
            <person name="Gladieux P."/>
            <person name="Thoren M.H."/>
            <person name="Johannesson H."/>
        </authorList>
    </citation>
    <scope>NUCLEOTIDE SEQUENCE</scope>
    <source>
        <strain evidence="2">SMH3391-2</strain>
    </source>
</reference>
<accession>A0AA39U6F7</accession>
<evidence type="ECO:0000256" key="1">
    <source>
        <dbReference type="SAM" id="MobiDB-lite"/>
    </source>
</evidence>
<name>A0AA39U6F7_9PEZI</name>
<sequence>MVRRTYSVDELLSLRRGQVNNLIPRLARNPELSDIVRDSSSESSDNKPMGIKHKDDSSTSSEELLFKGNMSRRLARESAREPPREVIREVVREAVREPAREPTREPVYEPVHQAGPIGWKYRGRSESETPTNDPVAAPTGVPAQRSEGFQRFYKAVVSPTHVRVTAGGRIVPNNRGPPSPTSKRPKDSSAIDGQGMTERMVHGKPSMPQIGVPQPVPVLPPFIAGYPTGFQPIQPPLSFVPMAFGTHLSPGFAFPQPVVTPPTMAQTAVDNTLKDTHNTKPGDLRSENGAAVADKQEKVKVTPPEFFDCTKPFFFNGQYVYPVSAAFPGQMGMPFQMVSLPPGMAPMQGHMMQPATNGSNPMMSAGQFAPSSHNPAPIPVAFNQNLPVNAKFQSPSAPPISSIRLSEVTKKQIAAFKQALKYNEDQLQFNRHQIDEKDMEVKIQTLQDHIRRFEATLKAQLEHEEAVLRKPGQNKDSNGATQSADPEINDTRVPAQPAAASELDEHGNAGTQGVPSGQNHHSVDVRQRSRSRPGVDSNHGESSRMSFEYVSQPHRPVFPDMRRPGLPSDAALAPIFQPRGYASSWGGSETSREPHDIAPGVWKVPRNAMEEQQSSSQSFTASNYFDDPPVSNHIRAESNFGVPYLLGALPKGLNPRMAKDQDYVYNRPLTDEERRARFLYWGKAPKSVTQGLPKFDGKHFYPPSPVKEKTDSPHLYVPSARANADFAFRVTKSDGDPFRPITPIQRSDVARVVVVSEDGGAAIRHVRSCETQIYSASSNLRMPSGDGDFQEPAVVLESCENSVDGTSVGSHERRPERPGSKFWQTMLKKGSTSSALSSTTAQGLLPQYSGNAAASLSPSVNKNPVSPIRETSPVSKRDSDYNEFGEGGVLLTPATEKRGENRPPKSVSSLEDQFKNISAKGSDHRDLTPTFGI</sequence>
<evidence type="ECO:0000313" key="3">
    <source>
        <dbReference type="Proteomes" id="UP001174934"/>
    </source>
</evidence>
<feature type="compositionally biased region" description="Polar residues" evidence="1">
    <location>
        <begin position="509"/>
        <end position="520"/>
    </location>
</feature>
<feature type="region of interest" description="Disordered" evidence="1">
    <location>
        <begin position="34"/>
        <end position="83"/>
    </location>
</feature>
<keyword evidence="3" id="KW-1185">Reference proteome</keyword>
<evidence type="ECO:0000313" key="2">
    <source>
        <dbReference type="EMBL" id="KAK0612830.1"/>
    </source>
</evidence>
<feature type="compositionally biased region" description="Basic and acidic residues" evidence="1">
    <location>
        <begin position="74"/>
        <end position="83"/>
    </location>
</feature>
<dbReference type="AlphaFoldDB" id="A0AA39U6F7"/>
<comment type="caution">
    <text evidence="2">The sequence shown here is derived from an EMBL/GenBank/DDBJ whole genome shotgun (WGS) entry which is preliminary data.</text>
</comment>
<dbReference type="Proteomes" id="UP001174934">
    <property type="component" value="Unassembled WGS sequence"/>
</dbReference>
<feature type="region of interest" description="Disordered" evidence="1">
    <location>
        <begin position="802"/>
        <end position="822"/>
    </location>
</feature>
<feature type="compositionally biased region" description="Polar residues" evidence="1">
    <location>
        <begin position="854"/>
        <end position="864"/>
    </location>
</feature>
<feature type="region of interest" description="Disordered" evidence="1">
    <location>
        <begin position="118"/>
        <end position="141"/>
    </location>
</feature>
<proteinExistence type="predicted"/>
<protein>
    <submittedName>
        <fullName evidence="2">Uncharacterized protein</fullName>
    </submittedName>
</protein>
<feature type="compositionally biased region" description="Basic and acidic residues" evidence="1">
    <location>
        <begin position="810"/>
        <end position="819"/>
    </location>
</feature>
<feature type="region of interest" description="Disordered" evidence="1">
    <location>
        <begin position="854"/>
        <end position="933"/>
    </location>
</feature>
<gene>
    <name evidence="2" type="ORF">B0T17DRAFT_385440</name>
</gene>
<dbReference type="EMBL" id="JAULSR010000008">
    <property type="protein sequence ID" value="KAK0612830.1"/>
    <property type="molecule type" value="Genomic_DNA"/>
</dbReference>